<evidence type="ECO:0000256" key="5">
    <source>
        <dbReference type="ARBA" id="ARBA00022989"/>
    </source>
</evidence>
<dbReference type="PANTHER" id="PTHR48022">
    <property type="entry name" value="PLASTIDIC GLUCOSE TRANSPORTER 4"/>
    <property type="match status" value="1"/>
</dbReference>
<gene>
    <name evidence="10" type="primary">csbC_1</name>
    <name evidence="10" type="ORF">ERS852385_00533</name>
</gene>
<evidence type="ECO:0000259" key="9">
    <source>
        <dbReference type="PROSITE" id="PS50850"/>
    </source>
</evidence>
<dbReference type="Gene3D" id="1.20.1250.20">
    <property type="entry name" value="MFS general substrate transporter like domains"/>
    <property type="match status" value="1"/>
</dbReference>
<feature type="transmembrane region" description="Helical" evidence="8">
    <location>
        <begin position="304"/>
        <end position="321"/>
    </location>
</feature>
<name>A0A173XAP7_9FIRM</name>
<dbReference type="PANTHER" id="PTHR48022:SF2">
    <property type="entry name" value="PLASTIDIC GLUCOSE TRANSPORTER 4"/>
    <property type="match status" value="1"/>
</dbReference>
<dbReference type="SUPFAM" id="SSF103473">
    <property type="entry name" value="MFS general substrate transporter"/>
    <property type="match status" value="1"/>
</dbReference>
<keyword evidence="5 8" id="KW-1133">Transmembrane helix</keyword>
<evidence type="ECO:0000256" key="3">
    <source>
        <dbReference type="ARBA" id="ARBA00022448"/>
    </source>
</evidence>
<evidence type="ECO:0000256" key="8">
    <source>
        <dbReference type="SAM" id="Phobius"/>
    </source>
</evidence>
<dbReference type="InterPro" id="IPR036259">
    <property type="entry name" value="MFS_trans_sf"/>
</dbReference>
<dbReference type="PRINTS" id="PR00171">
    <property type="entry name" value="SUGRTRNSPORT"/>
</dbReference>
<keyword evidence="4 8" id="KW-0812">Transmembrane</keyword>
<dbReference type="FunFam" id="1.20.1250.20:FF:000134">
    <property type="entry name" value="MFS sugar transporter protein"/>
    <property type="match status" value="1"/>
</dbReference>
<dbReference type="PROSITE" id="PS50850">
    <property type="entry name" value="MFS"/>
    <property type="match status" value="1"/>
</dbReference>
<feature type="domain" description="Major facilitator superfamily (MFS) profile" evidence="9">
    <location>
        <begin position="18"/>
        <end position="448"/>
    </location>
</feature>
<comment type="subcellular location">
    <subcellularLocation>
        <location evidence="1">Cell membrane</location>
        <topology evidence="1">Multi-pass membrane protein</topology>
    </subcellularLocation>
</comment>
<evidence type="ECO:0000256" key="2">
    <source>
        <dbReference type="ARBA" id="ARBA00010992"/>
    </source>
</evidence>
<dbReference type="InterPro" id="IPR050360">
    <property type="entry name" value="MFS_Sugar_Transporters"/>
</dbReference>
<feature type="transmembrane region" description="Helical" evidence="8">
    <location>
        <begin position="16"/>
        <end position="43"/>
    </location>
</feature>
<dbReference type="InterPro" id="IPR020846">
    <property type="entry name" value="MFS_dom"/>
</dbReference>
<dbReference type="GO" id="GO:0005351">
    <property type="term" value="F:carbohydrate:proton symporter activity"/>
    <property type="evidence" value="ECO:0007669"/>
    <property type="project" value="TreeGrafter"/>
</dbReference>
<evidence type="ECO:0000256" key="4">
    <source>
        <dbReference type="ARBA" id="ARBA00022692"/>
    </source>
</evidence>
<accession>A0A173XAP7</accession>
<feature type="transmembrane region" description="Helical" evidence="8">
    <location>
        <begin position="328"/>
        <end position="351"/>
    </location>
</feature>
<dbReference type="PROSITE" id="PS00217">
    <property type="entry name" value="SUGAR_TRANSPORT_2"/>
    <property type="match status" value="1"/>
</dbReference>
<reference evidence="10 11" key="1">
    <citation type="submission" date="2015-09" db="EMBL/GenBank/DDBJ databases">
        <authorList>
            <consortium name="Pathogen Informatics"/>
        </authorList>
    </citation>
    <scope>NUCLEOTIDE SEQUENCE [LARGE SCALE GENOMIC DNA]</scope>
    <source>
        <strain evidence="10 11">2789STDY5608828</strain>
    </source>
</reference>
<proteinExistence type="inferred from homology"/>
<feature type="transmembrane region" description="Helical" evidence="8">
    <location>
        <begin position="110"/>
        <end position="134"/>
    </location>
</feature>
<dbReference type="GeneID" id="83710113"/>
<dbReference type="AlphaFoldDB" id="A0A173XAP7"/>
<feature type="transmembrane region" description="Helical" evidence="8">
    <location>
        <begin position="146"/>
        <end position="164"/>
    </location>
</feature>
<dbReference type="InterPro" id="IPR003663">
    <property type="entry name" value="Sugar/inositol_transpt"/>
</dbReference>
<evidence type="ECO:0000313" key="11">
    <source>
        <dbReference type="Proteomes" id="UP000095546"/>
    </source>
</evidence>
<sequence length="471" mass="50779">MVTSTGNAPEKKISSAFIYFFGSFGGILFGYDIGVMTGALPFLQNDWSLQGNASIIGWITSAVMFGAIFGGAMAGQLSDRLGRRKMILISAIIFVIGSILSGIAPHNGEYYLIGVRILLGLAVGAASALVPAYMSEMAPAHLRGRLSGINQTMIVSGMLLSYVVDFLLKDLPETMAWRLMLGLAAVPAIILFLGVLRLPESPRFLVKHGLVDEARRVLGYIRNTKDEVEAELADIKNMTATEANLKEPSLATLFSDKYRYLVTAGVGVAAFQQFQGANAIFYYIPLIVEKATGQAASSQLMWPIIQGVLLVLGSLIFLVIADKFNRRTLLTVGGTIMGLSFILPAVINSIIPNADPMMIVFFLCIYVAFYSFTWAPLTWVIVGEIFPLAIRGRAAGLASSFNWIGSFLVGLLFPIMTASLSQATVFAIFGVICMLGVCFIRNCVPETRGHTLEEIEAAGTKKSANASVHNA</sequence>
<evidence type="ECO:0000256" key="1">
    <source>
        <dbReference type="ARBA" id="ARBA00004651"/>
    </source>
</evidence>
<feature type="transmembrane region" description="Helical" evidence="8">
    <location>
        <begin position="394"/>
        <end position="416"/>
    </location>
</feature>
<dbReference type="InterPro" id="IPR005829">
    <property type="entry name" value="Sugar_transporter_CS"/>
</dbReference>
<dbReference type="OrthoDB" id="9783823at2"/>
<dbReference type="EMBL" id="CYYU01000002">
    <property type="protein sequence ID" value="CUN48136.1"/>
    <property type="molecule type" value="Genomic_DNA"/>
</dbReference>
<keyword evidence="11" id="KW-1185">Reference proteome</keyword>
<feature type="transmembrane region" description="Helical" evidence="8">
    <location>
        <begin position="86"/>
        <end position="104"/>
    </location>
</feature>
<keyword evidence="6 8" id="KW-0472">Membrane</keyword>
<dbReference type="NCBIfam" id="TIGR00879">
    <property type="entry name" value="SP"/>
    <property type="match status" value="1"/>
</dbReference>
<dbReference type="GO" id="GO:0005886">
    <property type="term" value="C:plasma membrane"/>
    <property type="evidence" value="ECO:0007669"/>
    <property type="project" value="UniProtKB-SubCell"/>
</dbReference>
<evidence type="ECO:0000256" key="6">
    <source>
        <dbReference type="ARBA" id="ARBA00023136"/>
    </source>
</evidence>
<protein>
    <submittedName>
        <fullName evidence="10">Probable metabolite transport protein CsbC</fullName>
    </submittedName>
</protein>
<dbReference type="PROSITE" id="PS00216">
    <property type="entry name" value="SUGAR_TRANSPORT_1"/>
    <property type="match status" value="1"/>
</dbReference>
<dbReference type="RefSeq" id="WP_055160422.1">
    <property type="nucleotide sequence ID" value="NZ_CABIWZ010000002.1"/>
</dbReference>
<feature type="transmembrane region" description="Helical" evidence="8">
    <location>
        <begin position="176"/>
        <end position="198"/>
    </location>
</feature>
<comment type="similarity">
    <text evidence="2 7">Belongs to the major facilitator superfamily. Sugar transporter (TC 2.A.1.1) family.</text>
</comment>
<feature type="transmembrane region" description="Helical" evidence="8">
    <location>
        <begin position="422"/>
        <end position="440"/>
    </location>
</feature>
<keyword evidence="3 7" id="KW-0813">Transport</keyword>
<dbReference type="InterPro" id="IPR005828">
    <property type="entry name" value="MFS_sugar_transport-like"/>
</dbReference>
<feature type="transmembrane region" description="Helical" evidence="8">
    <location>
        <begin position="260"/>
        <end position="284"/>
    </location>
</feature>
<dbReference type="Proteomes" id="UP000095546">
    <property type="component" value="Unassembled WGS sequence"/>
</dbReference>
<dbReference type="eggNOG" id="COG0477">
    <property type="taxonomic scope" value="Bacteria"/>
</dbReference>
<evidence type="ECO:0000256" key="7">
    <source>
        <dbReference type="RuleBase" id="RU003346"/>
    </source>
</evidence>
<dbReference type="STRING" id="187979.ERS852385_00533"/>
<feature type="transmembrane region" description="Helical" evidence="8">
    <location>
        <begin position="357"/>
        <end position="382"/>
    </location>
</feature>
<evidence type="ECO:0000313" key="10">
    <source>
        <dbReference type="EMBL" id="CUN48136.1"/>
    </source>
</evidence>
<dbReference type="Pfam" id="PF00083">
    <property type="entry name" value="Sugar_tr"/>
    <property type="match status" value="1"/>
</dbReference>
<organism evidence="10 11">
    <name type="scientific">Mitsuokella jalaludinii</name>
    <dbReference type="NCBI Taxonomy" id="187979"/>
    <lineage>
        <taxon>Bacteria</taxon>
        <taxon>Bacillati</taxon>
        <taxon>Bacillota</taxon>
        <taxon>Negativicutes</taxon>
        <taxon>Selenomonadales</taxon>
        <taxon>Selenomonadaceae</taxon>
        <taxon>Mitsuokella</taxon>
    </lineage>
</organism>
<feature type="transmembrane region" description="Helical" evidence="8">
    <location>
        <begin position="55"/>
        <end position="74"/>
    </location>
</feature>